<evidence type="ECO:0000256" key="1">
    <source>
        <dbReference type="SAM" id="Phobius"/>
    </source>
</evidence>
<keyword evidence="1" id="KW-1133">Transmembrane helix</keyword>
<dbReference type="RefSeq" id="WP_377776358.1">
    <property type="nucleotide sequence ID" value="NZ_JBHUHA010000002.1"/>
</dbReference>
<evidence type="ECO:0008006" key="4">
    <source>
        <dbReference type="Google" id="ProtNLM"/>
    </source>
</evidence>
<accession>A0ABV8K8X2</accession>
<evidence type="ECO:0000313" key="3">
    <source>
        <dbReference type="Proteomes" id="UP001595715"/>
    </source>
</evidence>
<name>A0ABV8K8X2_9BACL</name>
<gene>
    <name evidence="2" type="ORF">ACFOZ8_23000</name>
</gene>
<keyword evidence="1" id="KW-0812">Transmembrane</keyword>
<comment type="caution">
    <text evidence="2">The sequence shown here is derived from an EMBL/GenBank/DDBJ whole genome shotgun (WGS) entry which is preliminary data.</text>
</comment>
<feature type="transmembrane region" description="Helical" evidence="1">
    <location>
        <begin position="31"/>
        <end position="53"/>
    </location>
</feature>
<organism evidence="2 3">
    <name type="scientific">Paenibacillus xanthanilyticus</name>
    <dbReference type="NCBI Taxonomy" id="1783531"/>
    <lineage>
        <taxon>Bacteria</taxon>
        <taxon>Bacillati</taxon>
        <taxon>Bacillota</taxon>
        <taxon>Bacilli</taxon>
        <taxon>Bacillales</taxon>
        <taxon>Paenibacillaceae</taxon>
        <taxon>Paenibacillus</taxon>
    </lineage>
</organism>
<reference evidence="3" key="1">
    <citation type="journal article" date="2019" name="Int. J. Syst. Evol. Microbiol.">
        <title>The Global Catalogue of Microorganisms (GCM) 10K type strain sequencing project: providing services to taxonomists for standard genome sequencing and annotation.</title>
        <authorList>
            <consortium name="The Broad Institute Genomics Platform"/>
            <consortium name="The Broad Institute Genome Sequencing Center for Infectious Disease"/>
            <person name="Wu L."/>
            <person name="Ma J."/>
        </authorList>
    </citation>
    <scope>NUCLEOTIDE SEQUENCE [LARGE SCALE GENOMIC DNA]</scope>
    <source>
        <strain evidence="3">IBRC-M 10987</strain>
    </source>
</reference>
<evidence type="ECO:0000313" key="2">
    <source>
        <dbReference type="EMBL" id="MFC4102491.1"/>
    </source>
</evidence>
<keyword evidence="3" id="KW-1185">Reference proteome</keyword>
<sequence length="218" mass="24982">MMVGSLRFKIIFYIGVFVLTFLMASRGYSTLHIAATVVVAGSLAFLPYVYALLIEKRIDRLETFLRKQKGNPAIYINYVLANKLEDEASSIMAQLIRKYKEPNKQALFKAAYGLYRKDMNAVREAVPYIRLSNYRAYYEVILLVEDGRSDQALGALDAIKRPWMRSALMAEIELRAGRHDAASQHAREALRAVRGVHRYVMYKEYERLLPQSIAGLSY</sequence>
<protein>
    <recommendedName>
        <fullName evidence="4">Tetratricopeptide repeat protein</fullName>
    </recommendedName>
</protein>
<keyword evidence="1" id="KW-0472">Membrane</keyword>
<dbReference type="EMBL" id="JBHSAM010000033">
    <property type="protein sequence ID" value="MFC4102491.1"/>
    <property type="molecule type" value="Genomic_DNA"/>
</dbReference>
<proteinExistence type="predicted"/>
<dbReference type="Proteomes" id="UP001595715">
    <property type="component" value="Unassembled WGS sequence"/>
</dbReference>
<feature type="transmembrane region" description="Helical" evidence="1">
    <location>
        <begin position="7"/>
        <end position="25"/>
    </location>
</feature>